<reference evidence="1" key="1">
    <citation type="submission" date="2024-07" db="EMBL/GenBank/DDBJ databases">
        <title>Metagenome and Metagenome-Assembled Genomes of Archaea from a hot spring from the geothermal field of Los Azufres, Mexico.</title>
        <authorList>
            <person name="Marin-Paredes R."/>
            <person name="Martinez-Romero E."/>
            <person name="Servin-Garciduenas L.E."/>
        </authorList>
    </citation>
    <scope>NUCLEOTIDE SEQUENCE</scope>
</reference>
<evidence type="ECO:0000313" key="1">
    <source>
        <dbReference type="EMBL" id="MFB6491433.1"/>
    </source>
</evidence>
<dbReference type="Proteomes" id="UP000033636">
    <property type="component" value="Unassembled WGS sequence"/>
</dbReference>
<name>A0ACC6V394_9CREN</name>
<evidence type="ECO:0000313" key="2">
    <source>
        <dbReference type="Proteomes" id="UP000033636"/>
    </source>
</evidence>
<accession>A0ACC6V394</accession>
<comment type="caution">
    <text evidence="1">The sequence shown here is derived from an EMBL/GenBank/DDBJ whole genome shotgun (WGS) entry which is preliminary data.</text>
</comment>
<gene>
    <name evidence="1" type="ORF">TU35_009430</name>
</gene>
<organism evidence="1 2">
    <name type="scientific">Thermoproteus sp. AZ2</name>
    <dbReference type="NCBI Taxonomy" id="1609232"/>
    <lineage>
        <taxon>Archaea</taxon>
        <taxon>Thermoproteota</taxon>
        <taxon>Thermoprotei</taxon>
        <taxon>Thermoproteales</taxon>
        <taxon>Thermoproteaceae</taxon>
        <taxon>Thermoproteus</taxon>
    </lineage>
</organism>
<sequence length="122" mass="13482">MKRFGVSLPEDLAKAVEKLSEELGTTRSAVVAQAVSNFLSAYSQHLKDGHRCMGAVLAITKGVEDVNEALERYRELIVNFSHMHVEGKCVSVFVVYGDGKKIGEFLMAISERADKAYFTPLE</sequence>
<proteinExistence type="predicted"/>
<dbReference type="EMBL" id="JZWT02000034">
    <property type="protein sequence ID" value="MFB6491433.1"/>
    <property type="molecule type" value="Genomic_DNA"/>
</dbReference>
<protein>
    <submittedName>
        <fullName evidence="1">CopG family ribbon-helix-helix protein</fullName>
    </submittedName>
</protein>